<feature type="binding site" evidence="15">
    <location>
        <position position="292"/>
    </location>
    <ligand>
        <name>Mg(2+)</name>
        <dbReference type="ChEBI" id="CHEBI:18420"/>
        <label>2</label>
    </ligand>
</feature>
<feature type="binding site" evidence="15">
    <location>
        <position position="276"/>
    </location>
    <ligand>
        <name>Mg(2+)</name>
        <dbReference type="ChEBI" id="CHEBI:18420"/>
        <label>1</label>
    </ligand>
</feature>
<evidence type="ECO:0000256" key="14">
    <source>
        <dbReference type="PIRSR" id="PIRSR039102-1"/>
    </source>
</evidence>
<dbReference type="InterPro" id="IPR011761">
    <property type="entry name" value="ATP-grasp"/>
</dbReference>
<gene>
    <name evidence="13" type="primary">ddl</name>
    <name evidence="18" type="ORF">SAMN04488132_10953</name>
</gene>
<dbReference type="InterPro" id="IPR011127">
    <property type="entry name" value="Dala_Dala_lig_N"/>
</dbReference>
<organism evidence="18 19">
    <name type="scientific">Sediminibacterium ginsengisoli</name>
    <dbReference type="NCBI Taxonomy" id="413434"/>
    <lineage>
        <taxon>Bacteria</taxon>
        <taxon>Pseudomonadati</taxon>
        <taxon>Bacteroidota</taxon>
        <taxon>Chitinophagia</taxon>
        <taxon>Chitinophagales</taxon>
        <taxon>Chitinophagaceae</taxon>
        <taxon>Sediminibacterium</taxon>
    </lineage>
</organism>
<evidence type="ECO:0000256" key="6">
    <source>
        <dbReference type="ARBA" id="ARBA00022598"/>
    </source>
</evidence>
<keyword evidence="10 13" id="KW-0573">Peptidoglycan synthesis</keyword>
<evidence type="ECO:0000256" key="10">
    <source>
        <dbReference type="ARBA" id="ARBA00022984"/>
    </source>
</evidence>
<keyword evidence="11 13" id="KW-0961">Cell wall biogenesis/degradation</keyword>
<evidence type="ECO:0000313" key="19">
    <source>
        <dbReference type="Proteomes" id="UP000190888"/>
    </source>
</evidence>
<dbReference type="Pfam" id="PF01820">
    <property type="entry name" value="Dala_Dala_lig_N"/>
    <property type="match status" value="1"/>
</dbReference>
<dbReference type="GO" id="GO:0008360">
    <property type="term" value="P:regulation of cell shape"/>
    <property type="evidence" value="ECO:0007669"/>
    <property type="project" value="UniProtKB-KW"/>
</dbReference>
<keyword evidence="15" id="KW-0479">Metal-binding</keyword>
<dbReference type="NCBIfam" id="NF002527">
    <property type="entry name" value="PRK01966.1-3"/>
    <property type="match status" value="1"/>
</dbReference>
<keyword evidence="7 16" id="KW-0547">Nucleotide-binding</keyword>
<evidence type="ECO:0000256" key="12">
    <source>
        <dbReference type="ARBA" id="ARBA00047614"/>
    </source>
</evidence>
<feature type="domain" description="ATP-grasp" evidence="17">
    <location>
        <begin position="122"/>
        <end position="323"/>
    </location>
</feature>
<dbReference type="GO" id="GO:0009252">
    <property type="term" value="P:peptidoglycan biosynthetic process"/>
    <property type="evidence" value="ECO:0007669"/>
    <property type="project" value="UniProtKB-UniRule"/>
</dbReference>
<dbReference type="Pfam" id="PF07478">
    <property type="entry name" value="Dala_Dala_lig_C"/>
    <property type="match status" value="1"/>
</dbReference>
<evidence type="ECO:0000256" key="13">
    <source>
        <dbReference type="HAMAP-Rule" id="MF_00047"/>
    </source>
</evidence>
<evidence type="ECO:0000256" key="7">
    <source>
        <dbReference type="ARBA" id="ARBA00022741"/>
    </source>
</evidence>
<comment type="pathway">
    <text evidence="13">Cell wall biogenesis; peptidoglycan biosynthesis.</text>
</comment>
<keyword evidence="15" id="KW-0464">Manganese</keyword>
<protein>
    <recommendedName>
        <fullName evidence="4 13">D-alanine--D-alanine ligase</fullName>
        <ecNumber evidence="4 13">6.3.2.4</ecNumber>
    </recommendedName>
    <alternativeName>
        <fullName evidence="13">D-Ala-D-Ala ligase</fullName>
    </alternativeName>
    <alternativeName>
        <fullName evidence="13">D-alanylalanine synthetase</fullName>
    </alternativeName>
</protein>
<dbReference type="PANTHER" id="PTHR23132">
    <property type="entry name" value="D-ALANINE--D-ALANINE LIGASE"/>
    <property type="match status" value="1"/>
</dbReference>
<evidence type="ECO:0000313" key="18">
    <source>
        <dbReference type="EMBL" id="SKA06307.1"/>
    </source>
</evidence>
<evidence type="ECO:0000256" key="1">
    <source>
        <dbReference type="ARBA" id="ARBA00001936"/>
    </source>
</evidence>
<dbReference type="GO" id="GO:0071555">
    <property type="term" value="P:cell wall organization"/>
    <property type="evidence" value="ECO:0007669"/>
    <property type="project" value="UniProtKB-KW"/>
</dbReference>
<dbReference type="Gene3D" id="3.40.50.20">
    <property type="match status" value="1"/>
</dbReference>
<keyword evidence="19" id="KW-1185">Reference proteome</keyword>
<dbReference type="PROSITE" id="PS00843">
    <property type="entry name" value="DALA_DALA_LIGASE_1"/>
    <property type="match status" value="1"/>
</dbReference>
<keyword evidence="15" id="KW-0460">Magnesium</keyword>
<keyword evidence="8 16" id="KW-0067">ATP-binding</keyword>
<dbReference type="InterPro" id="IPR000291">
    <property type="entry name" value="D-Ala_lig_Van_CS"/>
</dbReference>
<dbReference type="InterPro" id="IPR016185">
    <property type="entry name" value="PreATP-grasp_dom_sf"/>
</dbReference>
<evidence type="ECO:0000256" key="8">
    <source>
        <dbReference type="ARBA" id="ARBA00022840"/>
    </source>
</evidence>
<dbReference type="NCBIfam" id="TIGR01205">
    <property type="entry name" value="D_ala_D_alaTIGR"/>
    <property type="match status" value="1"/>
</dbReference>
<dbReference type="OrthoDB" id="9813261at2"/>
<dbReference type="SUPFAM" id="SSF52440">
    <property type="entry name" value="PreATP-grasp domain"/>
    <property type="match status" value="1"/>
</dbReference>
<feature type="active site" evidence="14">
    <location>
        <position position="301"/>
    </location>
</feature>
<dbReference type="Gene3D" id="3.30.470.20">
    <property type="entry name" value="ATP-grasp fold, B domain"/>
    <property type="match status" value="1"/>
</dbReference>
<dbReference type="UniPathway" id="UPA00219"/>
<dbReference type="SUPFAM" id="SSF56059">
    <property type="entry name" value="Glutathione synthetase ATP-binding domain-like"/>
    <property type="match status" value="1"/>
</dbReference>
<name>A0A1T4QRS2_9BACT</name>
<evidence type="ECO:0000259" key="17">
    <source>
        <dbReference type="PROSITE" id="PS50975"/>
    </source>
</evidence>
<dbReference type="AlphaFoldDB" id="A0A1T4QRS2"/>
<dbReference type="PROSITE" id="PS50975">
    <property type="entry name" value="ATP_GRASP"/>
    <property type="match status" value="1"/>
</dbReference>
<comment type="subcellular location">
    <subcellularLocation>
        <location evidence="2 13">Cytoplasm</location>
    </subcellularLocation>
</comment>
<comment type="cofactor">
    <cofactor evidence="1">
        <name>Mn(2+)</name>
        <dbReference type="ChEBI" id="CHEBI:29035"/>
    </cofactor>
</comment>
<evidence type="ECO:0000256" key="9">
    <source>
        <dbReference type="ARBA" id="ARBA00022960"/>
    </source>
</evidence>
<dbReference type="GO" id="GO:0005524">
    <property type="term" value="F:ATP binding"/>
    <property type="evidence" value="ECO:0007669"/>
    <property type="project" value="UniProtKB-UniRule"/>
</dbReference>
<feature type="binding site" evidence="15">
    <location>
        <position position="290"/>
    </location>
    <ligand>
        <name>Mg(2+)</name>
        <dbReference type="ChEBI" id="CHEBI:18420"/>
        <label>1</label>
    </ligand>
</feature>
<comment type="function">
    <text evidence="13">Cell wall formation.</text>
</comment>
<sequence length="329" mass="36082">MKKKIALVTGGLSGEAQISYKSAVTVGNNVDREKFDVYRIDINPEGWWYEPADGSARSKVNRDDFSVTDNGNQVHFDAVLLCIHGTPGEDGKLQGYFDMLGLPYTSCDAATSALTFNKRYTVAVAAFGGINVAKSMHLFSHTPVSPDAILANLRLPVFVKPNNGGSSIGMSKVNTAAELAPALEKAFREDTQVLVEEFISGREFTIGVFKSKGNTRVLPITEIITGNEFFDFEAKYQGKSQEITPAQIDAGMQQQLEAAAKRAYEVLNCRGVVRIDFIYNTERNEPYMLEVNTVPGQSEASVIPQQVRAMGMSLTDFYSAVIDEAFSNR</sequence>
<feature type="active site" evidence="14">
    <location>
        <position position="15"/>
    </location>
</feature>
<evidence type="ECO:0000256" key="16">
    <source>
        <dbReference type="PROSITE-ProRule" id="PRU00409"/>
    </source>
</evidence>
<dbReference type="Proteomes" id="UP000190888">
    <property type="component" value="Unassembled WGS sequence"/>
</dbReference>
<dbReference type="HAMAP" id="MF_00047">
    <property type="entry name" value="Dala_Dala_lig"/>
    <property type="match status" value="1"/>
</dbReference>
<evidence type="ECO:0000256" key="15">
    <source>
        <dbReference type="PIRSR" id="PIRSR039102-3"/>
    </source>
</evidence>
<dbReference type="InterPro" id="IPR005905">
    <property type="entry name" value="D_ala_D_ala"/>
</dbReference>
<keyword evidence="5 13" id="KW-0963">Cytoplasm</keyword>
<keyword evidence="9 13" id="KW-0133">Cell shape</keyword>
<dbReference type="InterPro" id="IPR013815">
    <property type="entry name" value="ATP_grasp_subdomain_1"/>
</dbReference>
<evidence type="ECO:0000256" key="11">
    <source>
        <dbReference type="ARBA" id="ARBA00023316"/>
    </source>
</evidence>
<proteinExistence type="inferred from homology"/>
<comment type="catalytic activity">
    <reaction evidence="12 13">
        <text>2 D-alanine + ATP = D-alanyl-D-alanine + ADP + phosphate + H(+)</text>
        <dbReference type="Rhea" id="RHEA:11224"/>
        <dbReference type="ChEBI" id="CHEBI:15378"/>
        <dbReference type="ChEBI" id="CHEBI:30616"/>
        <dbReference type="ChEBI" id="CHEBI:43474"/>
        <dbReference type="ChEBI" id="CHEBI:57416"/>
        <dbReference type="ChEBI" id="CHEBI:57822"/>
        <dbReference type="ChEBI" id="CHEBI:456216"/>
        <dbReference type="EC" id="6.3.2.4"/>
    </reaction>
</comment>
<keyword evidence="6 13" id="KW-0436">Ligase</keyword>
<evidence type="ECO:0000256" key="4">
    <source>
        <dbReference type="ARBA" id="ARBA00012216"/>
    </source>
</evidence>
<evidence type="ECO:0000256" key="5">
    <source>
        <dbReference type="ARBA" id="ARBA00022490"/>
    </source>
</evidence>
<dbReference type="PIRSF" id="PIRSF039102">
    <property type="entry name" value="Ddl/VanB"/>
    <property type="match status" value="1"/>
</dbReference>
<dbReference type="InterPro" id="IPR011095">
    <property type="entry name" value="Dala_Dala_lig_C"/>
</dbReference>
<dbReference type="EMBL" id="FUWH01000009">
    <property type="protein sequence ID" value="SKA06307.1"/>
    <property type="molecule type" value="Genomic_DNA"/>
</dbReference>
<feature type="binding site" evidence="15">
    <location>
        <position position="290"/>
    </location>
    <ligand>
        <name>Mg(2+)</name>
        <dbReference type="ChEBI" id="CHEBI:18420"/>
        <label>2</label>
    </ligand>
</feature>
<evidence type="ECO:0000256" key="2">
    <source>
        <dbReference type="ARBA" id="ARBA00004496"/>
    </source>
</evidence>
<comment type="similarity">
    <text evidence="3 13">Belongs to the D-alanine--D-alanine ligase family.</text>
</comment>
<dbReference type="RefSeq" id="WP_078832156.1">
    <property type="nucleotide sequence ID" value="NZ_FUWH01000009.1"/>
</dbReference>
<dbReference type="Gene3D" id="3.30.1490.20">
    <property type="entry name" value="ATP-grasp fold, A domain"/>
    <property type="match status" value="1"/>
</dbReference>
<feature type="active site" evidence="14">
    <location>
        <position position="166"/>
    </location>
</feature>
<comment type="cofactor">
    <cofactor evidence="15">
        <name>Mg(2+)</name>
        <dbReference type="ChEBI" id="CHEBI:18420"/>
    </cofactor>
    <cofactor evidence="15">
        <name>Mn(2+)</name>
        <dbReference type="ChEBI" id="CHEBI:29035"/>
    </cofactor>
    <text evidence="15">Binds 2 magnesium or manganese ions per subunit.</text>
</comment>
<evidence type="ECO:0000256" key="3">
    <source>
        <dbReference type="ARBA" id="ARBA00010871"/>
    </source>
</evidence>
<dbReference type="STRING" id="413434.SAMN04488132_10953"/>
<dbReference type="NCBIfam" id="NF002378">
    <property type="entry name" value="PRK01372.1"/>
    <property type="match status" value="1"/>
</dbReference>
<dbReference type="PANTHER" id="PTHR23132:SF23">
    <property type="entry name" value="D-ALANINE--D-ALANINE LIGASE B"/>
    <property type="match status" value="1"/>
</dbReference>
<dbReference type="GO" id="GO:0005737">
    <property type="term" value="C:cytoplasm"/>
    <property type="evidence" value="ECO:0007669"/>
    <property type="project" value="UniProtKB-SubCell"/>
</dbReference>
<dbReference type="GO" id="GO:0046872">
    <property type="term" value="F:metal ion binding"/>
    <property type="evidence" value="ECO:0007669"/>
    <property type="project" value="UniProtKB-KW"/>
</dbReference>
<dbReference type="EC" id="6.3.2.4" evidence="4 13"/>
<accession>A0A1T4QRS2</accession>
<dbReference type="GO" id="GO:0008716">
    <property type="term" value="F:D-alanine-D-alanine ligase activity"/>
    <property type="evidence" value="ECO:0007669"/>
    <property type="project" value="UniProtKB-UniRule"/>
</dbReference>
<reference evidence="18 19" key="1">
    <citation type="submission" date="2017-02" db="EMBL/GenBank/DDBJ databases">
        <authorList>
            <person name="Peterson S.W."/>
        </authorList>
    </citation>
    <scope>NUCLEOTIDE SEQUENCE [LARGE SCALE GENOMIC DNA]</scope>
    <source>
        <strain evidence="18 19">DSM 22335</strain>
    </source>
</reference>